<evidence type="ECO:0000313" key="9">
    <source>
        <dbReference type="Proteomes" id="UP001177023"/>
    </source>
</evidence>
<dbReference type="GO" id="GO:0046872">
    <property type="term" value="F:metal ion binding"/>
    <property type="evidence" value="ECO:0007669"/>
    <property type="project" value="UniProtKB-KW"/>
</dbReference>
<dbReference type="GO" id="GO:0005737">
    <property type="term" value="C:cytoplasm"/>
    <property type="evidence" value="ECO:0007669"/>
    <property type="project" value="UniProtKB-SubCell"/>
</dbReference>
<evidence type="ECO:0000256" key="5">
    <source>
        <dbReference type="ARBA" id="ARBA00022884"/>
    </source>
</evidence>
<protein>
    <recommendedName>
        <fullName evidence="7">TROVE domain-containing protein</fullName>
    </recommendedName>
</protein>
<comment type="similarity">
    <text evidence="2">Belongs to the Ro 60 kDa family.</text>
</comment>
<dbReference type="GO" id="GO:1990904">
    <property type="term" value="C:ribonucleoprotein complex"/>
    <property type="evidence" value="ECO:0007669"/>
    <property type="project" value="UniProtKB-KW"/>
</dbReference>
<sequence length="648" mass="73078">MSNHEKLALVGKQLRKLLAKEAASRGVEKVVLSFSELGGFEVTVETLKPSGTEKAVDVAGLLVADVTRDRSQKTKVNKKQTKNNAGGYVFKVSDETRVRRFLIMGTTGGTFYLSEKELTVENLVDLMKIIDQGNASMILQEIKEISLAGRNPKQEPVMLALALCARYRTGQVKGEGYDSEPAKLYVEYLKAMHATALELIPQVCRIPTHLFMFVDYCEKVAKHSANPKGSTGWGRAYRAAIRDWYATKSPRQIAMAITKYKQRGGWSHRDLFRLAHPTLKYSADDDHYLEREQLFHYIAKGELKPRKRTYAQAELEQLEQKPTEKQMEKEQESWALELIETYKSFANCTDEYDVVAAIHKLGMVREHIPPELLNSVPIWKALLNGMPMNALIRNLAKMTAINVIDSDNVKSICEQLTNAEAIYGSRIHPMQILVAHEQYNRGKGDKGKLAWEPNQKIVTALEKAFHISFKNVVPTGKRYCFAFDVSGSMTQEVLGTTISARTASVAMGMIGMKTEEHVETVAFCDSLVEIPWEANEWTLKQATNYFDKLRFGATDCSLPMVWAKKCKKQFDCFVVFTDNETYYGKIHPHEALLEYRRASGIHDAKLAVLGMCSNSFSIADPDDAGMMDFQGFDPCFPQMLSEFAMGRF</sequence>
<evidence type="ECO:0000256" key="4">
    <source>
        <dbReference type="ARBA" id="ARBA00022723"/>
    </source>
</evidence>
<keyword evidence="6" id="KW-0687">Ribonucleoprotein</keyword>
<feature type="domain" description="TROVE" evidence="7">
    <location>
        <begin position="81"/>
        <end position="477"/>
    </location>
</feature>
<gene>
    <name evidence="8" type="ORF">MSPICULIGERA_LOCUS14578</name>
</gene>
<dbReference type="Pfam" id="PF05731">
    <property type="entry name" value="TROVE"/>
    <property type="match status" value="1"/>
</dbReference>
<proteinExistence type="inferred from homology"/>
<dbReference type="PANTHER" id="PTHR14202">
    <property type="entry name" value="60 KDA RIBONUCLEOPROTEIN SSA/RO"/>
    <property type="match status" value="1"/>
</dbReference>
<dbReference type="Pfam" id="PF25045">
    <property type="entry name" value="vWA_Ro60"/>
    <property type="match status" value="1"/>
</dbReference>
<dbReference type="InterPro" id="IPR036465">
    <property type="entry name" value="vWFA_dom_sf"/>
</dbReference>
<dbReference type="SUPFAM" id="SSF140864">
    <property type="entry name" value="TROVE domain-like"/>
    <property type="match status" value="1"/>
</dbReference>
<reference evidence="8" key="1">
    <citation type="submission" date="2023-06" db="EMBL/GenBank/DDBJ databases">
        <authorList>
            <person name="Delattre M."/>
        </authorList>
    </citation>
    <scope>NUCLEOTIDE SEQUENCE</scope>
    <source>
        <strain evidence="8">AF72</strain>
    </source>
</reference>
<feature type="non-terminal residue" evidence="8">
    <location>
        <position position="1"/>
    </location>
</feature>
<organism evidence="8 9">
    <name type="scientific">Mesorhabditis spiculigera</name>
    <dbReference type="NCBI Taxonomy" id="96644"/>
    <lineage>
        <taxon>Eukaryota</taxon>
        <taxon>Metazoa</taxon>
        <taxon>Ecdysozoa</taxon>
        <taxon>Nematoda</taxon>
        <taxon>Chromadorea</taxon>
        <taxon>Rhabditida</taxon>
        <taxon>Rhabditina</taxon>
        <taxon>Rhabditomorpha</taxon>
        <taxon>Rhabditoidea</taxon>
        <taxon>Rhabditidae</taxon>
        <taxon>Mesorhabditinae</taxon>
        <taxon>Mesorhabditis</taxon>
    </lineage>
</organism>
<comment type="subcellular location">
    <subcellularLocation>
        <location evidence="1">Cytoplasm</location>
    </subcellularLocation>
</comment>
<dbReference type="InterPro" id="IPR040322">
    <property type="entry name" value="TROVE2"/>
</dbReference>
<dbReference type="InterPro" id="IPR008858">
    <property type="entry name" value="TROVE_dom"/>
</dbReference>
<evidence type="ECO:0000256" key="3">
    <source>
        <dbReference type="ARBA" id="ARBA00022490"/>
    </source>
</evidence>
<evidence type="ECO:0000256" key="6">
    <source>
        <dbReference type="ARBA" id="ARBA00023274"/>
    </source>
</evidence>
<dbReference type="InterPro" id="IPR037214">
    <property type="entry name" value="TROVE_dom_sf"/>
</dbReference>
<accession>A0AA36CVU5</accession>
<keyword evidence="3" id="KW-0963">Cytoplasm</keyword>
<dbReference type="AlphaFoldDB" id="A0AA36CVU5"/>
<keyword evidence="4" id="KW-0479">Metal-binding</keyword>
<dbReference type="Proteomes" id="UP001177023">
    <property type="component" value="Unassembled WGS sequence"/>
</dbReference>
<dbReference type="EMBL" id="CATQJA010002643">
    <property type="protein sequence ID" value="CAJ0576283.1"/>
    <property type="molecule type" value="Genomic_DNA"/>
</dbReference>
<dbReference type="GO" id="GO:0003723">
    <property type="term" value="F:RNA binding"/>
    <property type="evidence" value="ECO:0007669"/>
    <property type="project" value="UniProtKB-KW"/>
</dbReference>
<keyword evidence="5" id="KW-0694">RNA-binding</keyword>
<dbReference type="PROSITE" id="PS50988">
    <property type="entry name" value="TROVE"/>
    <property type="match status" value="1"/>
</dbReference>
<keyword evidence="9" id="KW-1185">Reference proteome</keyword>
<evidence type="ECO:0000259" key="7">
    <source>
        <dbReference type="PROSITE" id="PS50988"/>
    </source>
</evidence>
<dbReference type="InterPro" id="IPR056800">
    <property type="entry name" value="vWA_Ro60"/>
</dbReference>
<dbReference type="FunFam" id="3.40.50.410:FF:000127">
    <property type="entry name" value="60 kDa SS-A/Ro ribonucleoprotein homolog"/>
    <property type="match status" value="1"/>
</dbReference>
<evidence type="ECO:0000256" key="1">
    <source>
        <dbReference type="ARBA" id="ARBA00004496"/>
    </source>
</evidence>
<dbReference type="PANTHER" id="PTHR14202:SF0">
    <property type="entry name" value="RNA-BINDING PROTEIN RO60"/>
    <property type="match status" value="1"/>
</dbReference>
<evidence type="ECO:0000256" key="2">
    <source>
        <dbReference type="ARBA" id="ARBA00007814"/>
    </source>
</evidence>
<evidence type="ECO:0000313" key="8">
    <source>
        <dbReference type="EMBL" id="CAJ0576283.1"/>
    </source>
</evidence>
<dbReference type="Gene3D" id="3.40.50.410">
    <property type="entry name" value="von Willebrand factor, type A domain"/>
    <property type="match status" value="2"/>
</dbReference>
<name>A0AA36CVU5_9BILA</name>
<dbReference type="SUPFAM" id="SSF53300">
    <property type="entry name" value="vWA-like"/>
    <property type="match status" value="1"/>
</dbReference>
<comment type="caution">
    <text evidence="8">The sequence shown here is derived from an EMBL/GenBank/DDBJ whole genome shotgun (WGS) entry which is preliminary data.</text>
</comment>